<accession>A0A1H0K3L2</accession>
<dbReference type="AlphaFoldDB" id="A0A1H0K3L2"/>
<dbReference type="STRING" id="198616.SAMN05216193_11223"/>
<dbReference type="Gene3D" id="3.20.20.370">
    <property type="entry name" value="Glycoside hydrolase/deacetylase"/>
    <property type="match status" value="1"/>
</dbReference>
<dbReference type="GO" id="GO:0005975">
    <property type="term" value="P:carbohydrate metabolic process"/>
    <property type="evidence" value="ECO:0007669"/>
    <property type="project" value="InterPro"/>
</dbReference>
<evidence type="ECO:0000313" key="2">
    <source>
        <dbReference type="EMBL" id="SDO50340.1"/>
    </source>
</evidence>
<feature type="chain" id="PRO_5017306592" description="Divergent polysaccharide deacetylase" evidence="1">
    <location>
        <begin position="22"/>
        <end position="258"/>
    </location>
</feature>
<organism evidence="2 3">
    <name type="scientific">Pseudomonas jinjuensis</name>
    <dbReference type="NCBI Taxonomy" id="198616"/>
    <lineage>
        <taxon>Bacteria</taxon>
        <taxon>Pseudomonadati</taxon>
        <taxon>Pseudomonadota</taxon>
        <taxon>Gammaproteobacteria</taxon>
        <taxon>Pseudomonadales</taxon>
        <taxon>Pseudomonadaceae</taxon>
        <taxon>Pseudomonas</taxon>
    </lineage>
</organism>
<dbReference type="PANTHER" id="PTHR30105">
    <property type="entry name" value="UNCHARACTERIZED YIBQ-RELATED"/>
    <property type="match status" value="1"/>
</dbReference>
<keyword evidence="1" id="KW-0732">Signal</keyword>
<gene>
    <name evidence="2" type="ORF">SAMN05216193_11223</name>
</gene>
<keyword evidence="3" id="KW-1185">Reference proteome</keyword>
<feature type="signal peptide" evidence="1">
    <location>
        <begin position="1"/>
        <end position="21"/>
    </location>
</feature>
<protein>
    <recommendedName>
        <fullName evidence="4">Divergent polysaccharide deacetylase</fullName>
    </recommendedName>
</protein>
<reference evidence="3" key="1">
    <citation type="submission" date="2016-10" db="EMBL/GenBank/DDBJ databases">
        <authorList>
            <person name="Varghese N."/>
            <person name="Submissions S."/>
        </authorList>
    </citation>
    <scope>NUCLEOTIDE SEQUENCE [LARGE SCALE GENOMIC DNA]</scope>
    <source>
        <strain evidence="3">JCM 21621</strain>
    </source>
</reference>
<name>A0A1H0K3L2_9PSED</name>
<dbReference type="EMBL" id="FNIJ01000012">
    <property type="protein sequence ID" value="SDO50340.1"/>
    <property type="molecule type" value="Genomic_DNA"/>
</dbReference>
<dbReference type="CDD" id="cd10936">
    <property type="entry name" value="CE4_DAC2"/>
    <property type="match status" value="1"/>
</dbReference>
<evidence type="ECO:0008006" key="4">
    <source>
        <dbReference type="Google" id="ProtNLM"/>
    </source>
</evidence>
<dbReference type="InterPro" id="IPR006837">
    <property type="entry name" value="Divergent_DAC"/>
</dbReference>
<evidence type="ECO:0000313" key="3">
    <source>
        <dbReference type="Proteomes" id="UP000242957"/>
    </source>
</evidence>
<dbReference type="SUPFAM" id="SSF88713">
    <property type="entry name" value="Glycoside hydrolase/deacetylase"/>
    <property type="match status" value="1"/>
</dbReference>
<sequence>MRLARLLFGLCLGALSCQAPAAPAPSHPPLLAIVIDDMGQNLERDRRVLQLSPRIATAILPDTPHAATVAHEAHQRGHTVLLHMPMDPAGGAFAWRPGLPREELLRRLDAALTAVPFVQGVNNHEGSRMTAERPAMDWLMQTLQQRHLFFLDSRTSAATVAAAEAQKDGLASLSRDVFLDDDPSEEAVARQLQLGIALARRQGSAVLIGHPRPATLAVLEREVPKLKALGIELIDPLPLIAERGNRAMAAHGKDGVYR</sequence>
<dbReference type="RefSeq" id="WP_084311744.1">
    <property type="nucleotide sequence ID" value="NZ_FNIJ01000012.1"/>
</dbReference>
<proteinExistence type="predicted"/>
<dbReference type="Proteomes" id="UP000242957">
    <property type="component" value="Unassembled WGS sequence"/>
</dbReference>
<dbReference type="OrthoDB" id="9784811at2"/>
<dbReference type="PROSITE" id="PS51257">
    <property type="entry name" value="PROKAR_LIPOPROTEIN"/>
    <property type="match status" value="1"/>
</dbReference>
<dbReference type="PANTHER" id="PTHR30105:SF2">
    <property type="entry name" value="DIVERGENT POLYSACCHARIDE DEACETYLASE SUPERFAMILY"/>
    <property type="match status" value="1"/>
</dbReference>
<dbReference type="InterPro" id="IPR011330">
    <property type="entry name" value="Glyco_hydro/deAcase_b/a-brl"/>
</dbReference>
<dbReference type="Pfam" id="PF04748">
    <property type="entry name" value="Polysacc_deac_2"/>
    <property type="match status" value="1"/>
</dbReference>
<evidence type="ECO:0000256" key="1">
    <source>
        <dbReference type="SAM" id="SignalP"/>
    </source>
</evidence>